<dbReference type="KEGG" id="sgy:Sgly_1831"/>
<dbReference type="GO" id="GO:0055085">
    <property type="term" value="P:transmembrane transport"/>
    <property type="evidence" value="ECO:0007669"/>
    <property type="project" value="InterPro"/>
</dbReference>
<reference evidence="11 12" key="1">
    <citation type="journal article" date="2011" name="Stand. Genomic Sci.">
        <title>Complete genome sequence of Syntrophobotulus glycolicus type strain (FlGlyR).</title>
        <authorList>
            <person name="Han C."/>
            <person name="Mwirichia R."/>
            <person name="Chertkov O."/>
            <person name="Held B."/>
            <person name="Lapidus A."/>
            <person name="Nolan M."/>
            <person name="Lucas S."/>
            <person name="Hammon N."/>
            <person name="Deshpande S."/>
            <person name="Cheng J.F."/>
            <person name="Tapia R."/>
            <person name="Goodwin L."/>
            <person name="Pitluck S."/>
            <person name="Huntemann M."/>
            <person name="Liolios K."/>
            <person name="Ivanova N."/>
            <person name="Pagani I."/>
            <person name="Mavromatis K."/>
            <person name="Ovchinikova G."/>
            <person name="Pati A."/>
            <person name="Chen A."/>
            <person name="Palaniappan K."/>
            <person name="Land M."/>
            <person name="Hauser L."/>
            <person name="Brambilla E.M."/>
            <person name="Rohde M."/>
            <person name="Spring S."/>
            <person name="Sikorski J."/>
            <person name="Goker M."/>
            <person name="Woyke T."/>
            <person name="Bristow J."/>
            <person name="Eisen J.A."/>
            <person name="Markowitz V."/>
            <person name="Hugenholtz P."/>
            <person name="Kyrpides N.C."/>
            <person name="Klenk H.P."/>
            <person name="Detter J.C."/>
        </authorList>
    </citation>
    <scope>NUCLEOTIDE SEQUENCE [LARGE SCALE GENOMIC DNA]</scope>
    <source>
        <strain evidence="12">DSM 8271 / FlGlyR</strain>
    </source>
</reference>
<keyword evidence="6 7" id="KW-0472">Membrane</keyword>
<dbReference type="RefSeq" id="WP_013624996.1">
    <property type="nucleotide sequence ID" value="NC_015172.1"/>
</dbReference>
<dbReference type="eggNOG" id="COG0668">
    <property type="taxonomic scope" value="Bacteria"/>
</dbReference>
<dbReference type="InterPro" id="IPR006685">
    <property type="entry name" value="MscS_channel_2nd"/>
</dbReference>
<proteinExistence type="inferred from homology"/>
<evidence type="ECO:0000259" key="9">
    <source>
        <dbReference type="Pfam" id="PF21082"/>
    </source>
</evidence>
<dbReference type="Pfam" id="PF21082">
    <property type="entry name" value="MS_channel_3rd"/>
    <property type="match status" value="1"/>
</dbReference>
<dbReference type="InterPro" id="IPR010920">
    <property type="entry name" value="LSM_dom_sf"/>
</dbReference>
<gene>
    <name evidence="11" type="ordered locus">Sgly_1831</name>
</gene>
<accession>F0T041</accession>
<dbReference type="InterPro" id="IPR011066">
    <property type="entry name" value="MscS_channel_C_sf"/>
</dbReference>
<dbReference type="InterPro" id="IPR023408">
    <property type="entry name" value="MscS_beta-dom_sf"/>
</dbReference>
<feature type="transmembrane region" description="Helical" evidence="7">
    <location>
        <begin position="120"/>
        <end position="140"/>
    </location>
</feature>
<evidence type="ECO:0000256" key="1">
    <source>
        <dbReference type="ARBA" id="ARBA00004651"/>
    </source>
</evidence>
<feature type="domain" description="Mechanosensitive ion channel transmembrane helices 2/3" evidence="10">
    <location>
        <begin position="100"/>
        <end position="141"/>
    </location>
</feature>
<feature type="transmembrane region" description="Helical" evidence="7">
    <location>
        <begin position="93"/>
        <end position="114"/>
    </location>
</feature>
<dbReference type="Gene3D" id="1.10.287.1260">
    <property type="match status" value="1"/>
</dbReference>
<dbReference type="PANTHER" id="PTHR43634">
    <property type="entry name" value="OW CONDUCTANCE MECHANOSENSITIVE CHANNEL"/>
    <property type="match status" value="1"/>
</dbReference>
<dbReference type="InterPro" id="IPR006686">
    <property type="entry name" value="MscS_channel_CS"/>
</dbReference>
<dbReference type="SUPFAM" id="SSF50182">
    <property type="entry name" value="Sm-like ribonucleoproteins"/>
    <property type="match status" value="1"/>
</dbReference>
<dbReference type="HOGENOM" id="CLU_037945_0_4_9"/>
<evidence type="ECO:0000256" key="4">
    <source>
        <dbReference type="ARBA" id="ARBA00022692"/>
    </source>
</evidence>
<feature type="domain" description="Mechanosensitive ion channel MscS" evidence="8">
    <location>
        <begin position="142"/>
        <end position="209"/>
    </location>
</feature>
<evidence type="ECO:0000259" key="10">
    <source>
        <dbReference type="Pfam" id="PF21088"/>
    </source>
</evidence>
<dbReference type="InterPro" id="IPR049278">
    <property type="entry name" value="MS_channel_C"/>
</dbReference>
<dbReference type="Pfam" id="PF00924">
    <property type="entry name" value="MS_channel_2nd"/>
    <property type="match status" value="1"/>
</dbReference>
<dbReference type="Gene3D" id="2.30.30.60">
    <property type="match status" value="1"/>
</dbReference>
<dbReference type="SUPFAM" id="SSF82861">
    <property type="entry name" value="Mechanosensitive channel protein MscS (YggB), transmembrane region"/>
    <property type="match status" value="1"/>
</dbReference>
<organism evidence="11 12">
    <name type="scientific">Syntrophobotulus glycolicus (strain DSM 8271 / FlGlyR)</name>
    <dbReference type="NCBI Taxonomy" id="645991"/>
    <lineage>
        <taxon>Bacteria</taxon>
        <taxon>Bacillati</taxon>
        <taxon>Bacillota</taxon>
        <taxon>Clostridia</taxon>
        <taxon>Eubacteriales</taxon>
        <taxon>Desulfitobacteriaceae</taxon>
        <taxon>Syntrophobotulus</taxon>
    </lineage>
</organism>
<dbReference type="SUPFAM" id="SSF82689">
    <property type="entry name" value="Mechanosensitive channel protein MscS (YggB), C-terminal domain"/>
    <property type="match status" value="1"/>
</dbReference>
<dbReference type="PROSITE" id="PS01246">
    <property type="entry name" value="UPF0003"/>
    <property type="match status" value="1"/>
</dbReference>
<dbReference type="InterPro" id="IPR049142">
    <property type="entry name" value="MS_channel_1st"/>
</dbReference>
<dbReference type="OrthoDB" id="9809206at2"/>
<feature type="transmembrane region" description="Helical" evidence="7">
    <location>
        <begin position="12"/>
        <end position="35"/>
    </location>
</feature>
<evidence type="ECO:0000259" key="8">
    <source>
        <dbReference type="Pfam" id="PF00924"/>
    </source>
</evidence>
<dbReference type="PANTHER" id="PTHR43634:SF2">
    <property type="entry name" value="LOW CONDUCTANCE MECHANOSENSITIVE CHANNEL YNAI"/>
    <property type="match status" value="1"/>
</dbReference>
<evidence type="ECO:0000256" key="6">
    <source>
        <dbReference type="ARBA" id="ARBA00023136"/>
    </source>
</evidence>
<reference evidence="12" key="2">
    <citation type="submission" date="2011-02" db="EMBL/GenBank/DDBJ databases">
        <title>The complete genome of Syntrophobotulus glycolicus DSM 8271.</title>
        <authorList>
            <person name="Lucas S."/>
            <person name="Copeland A."/>
            <person name="Lapidus A."/>
            <person name="Bruce D."/>
            <person name="Goodwin L."/>
            <person name="Pitluck S."/>
            <person name="Kyrpides N."/>
            <person name="Mavromatis K."/>
            <person name="Pagani I."/>
            <person name="Ivanova N."/>
            <person name="Mikhailova N."/>
            <person name="Chertkov O."/>
            <person name="Held B."/>
            <person name="Detter J.C."/>
            <person name="Tapia R."/>
            <person name="Han C."/>
            <person name="Land M."/>
            <person name="Hauser L."/>
            <person name="Markowitz V."/>
            <person name="Cheng J.-F."/>
            <person name="Hugenholtz P."/>
            <person name="Woyke T."/>
            <person name="Wu D."/>
            <person name="Spring S."/>
            <person name="Schroeder M."/>
            <person name="Brambilla E."/>
            <person name="Klenk H.-P."/>
            <person name="Eisen J.A."/>
        </authorList>
    </citation>
    <scope>NUCLEOTIDE SEQUENCE [LARGE SCALE GENOMIC DNA]</scope>
    <source>
        <strain evidence="12">DSM 8271 / FlGlyR</strain>
    </source>
</reference>
<evidence type="ECO:0000313" key="11">
    <source>
        <dbReference type="EMBL" id="ADY56128.1"/>
    </source>
</evidence>
<name>F0T041_SYNGF</name>
<dbReference type="Proteomes" id="UP000007488">
    <property type="component" value="Chromosome"/>
</dbReference>
<sequence length="314" mass="35364">MVKNIKQNHKDFFHILLAFRSPALAFLIFFVLYLAIKALPYFDYSAGFEQILDQILRSLLILTIAWGLNNLESQSSFIFAGLSSKLQLNVDKMLIPFVSKILKFITWAFAFLIIIQEWGYNVNGLIAGLGLGGLAFALAAKDAVANIFGGVVIILDKPFTIGDWIVDGGIEGTVEDINFRSTKIRRADQALVTIPNSNLANSSIINQSKMGKKQVQLKLNLFYDTPGEKIVQVIAEIKEVLHGSIQIHQDNIVVTFNEISNIGLQVLINYFTLTTDGEQYLQIKEDINYKIIDILEKHHVHMCGQEQIRYSDNR</sequence>
<feature type="domain" description="Mechanosensitive ion channel MscS C-terminal" evidence="9">
    <location>
        <begin position="221"/>
        <end position="302"/>
    </location>
</feature>
<keyword evidence="3" id="KW-1003">Cell membrane</keyword>
<dbReference type="AlphaFoldDB" id="F0T041"/>
<evidence type="ECO:0000256" key="2">
    <source>
        <dbReference type="ARBA" id="ARBA00008017"/>
    </source>
</evidence>
<dbReference type="Gene3D" id="3.30.70.100">
    <property type="match status" value="1"/>
</dbReference>
<dbReference type="Pfam" id="PF21088">
    <property type="entry name" value="MS_channel_1st"/>
    <property type="match status" value="1"/>
</dbReference>
<dbReference type="GO" id="GO:0005886">
    <property type="term" value="C:plasma membrane"/>
    <property type="evidence" value="ECO:0007669"/>
    <property type="project" value="UniProtKB-SubCell"/>
</dbReference>
<comment type="similarity">
    <text evidence="2">Belongs to the MscS (TC 1.A.23) family.</text>
</comment>
<dbReference type="EMBL" id="CP002547">
    <property type="protein sequence ID" value="ADY56128.1"/>
    <property type="molecule type" value="Genomic_DNA"/>
</dbReference>
<evidence type="ECO:0000256" key="5">
    <source>
        <dbReference type="ARBA" id="ARBA00022989"/>
    </source>
</evidence>
<dbReference type="STRING" id="645991.Sgly_1831"/>
<evidence type="ECO:0000313" key="12">
    <source>
        <dbReference type="Proteomes" id="UP000007488"/>
    </source>
</evidence>
<protein>
    <submittedName>
        <fullName evidence="11">MscS Mechanosensitive ion channel</fullName>
    </submittedName>
</protein>
<evidence type="ECO:0000256" key="3">
    <source>
        <dbReference type="ARBA" id="ARBA00022475"/>
    </source>
</evidence>
<dbReference type="InterPro" id="IPR045042">
    <property type="entry name" value="YnaI-like"/>
</dbReference>
<keyword evidence="5 7" id="KW-1133">Transmembrane helix</keyword>
<evidence type="ECO:0000256" key="7">
    <source>
        <dbReference type="SAM" id="Phobius"/>
    </source>
</evidence>
<comment type="subcellular location">
    <subcellularLocation>
        <location evidence="1">Cell membrane</location>
        <topology evidence="1">Multi-pass membrane protein</topology>
    </subcellularLocation>
</comment>
<dbReference type="InterPro" id="IPR011014">
    <property type="entry name" value="MscS_channel_TM-2"/>
</dbReference>
<keyword evidence="12" id="KW-1185">Reference proteome</keyword>
<keyword evidence="4 7" id="KW-0812">Transmembrane</keyword>